<name>A0ABT5J1K3_9NEIS</name>
<proteinExistence type="inferred from homology"/>
<dbReference type="InterPro" id="IPR015422">
    <property type="entry name" value="PyrdxlP-dep_Trfase_small"/>
</dbReference>
<keyword evidence="2" id="KW-0808">Transferase</keyword>
<comment type="caution">
    <text evidence="2">The sequence shown here is derived from an EMBL/GenBank/DDBJ whole genome shotgun (WGS) entry which is preliminary data.</text>
</comment>
<dbReference type="InterPro" id="IPR000653">
    <property type="entry name" value="DegT/StrS_aminotransferase"/>
</dbReference>
<dbReference type="Proteomes" id="UP001219956">
    <property type="component" value="Unassembled WGS sequence"/>
</dbReference>
<dbReference type="PIRSF" id="PIRSF000390">
    <property type="entry name" value="PLP_StrS"/>
    <property type="match status" value="1"/>
</dbReference>
<dbReference type="InterPro" id="IPR015421">
    <property type="entry name" value="PyrdxlP-dep_Trfase_major"/>
</dbReference>
<keyword evidence="1" id="KW-0663">Pyridoxal phosphate</keyword>
<comment type="similarity">
    <text evidence="1">Belongs to the DegT/DnrJ/EryC1 family.</text>
</comment>
<dbReference type="EMBL" id="JAQQLF010000024">
    <property type="protein sequence ID" value="MDC7718723.1"/>
    <property type="molecule type" value="Genomic_DNA"/>
</dbReference>
<protein>
    <submittedName>
        <fullName evidence="2">DegT/DnrJ/EryC1/StrS family aminotransferase</fullName>
    </submittedName>
</protein>
<dbReference type="PANTHER" id="PTHR30244">
    <property type="entry name" value="TRANSAMINASE"/>
    <property type="match status" value="1"/>
</dbReference>
<dbReference type="SUPFAM" id="SSF53383">
    <property type="entry name" value="PLP-dependent transferases"/>
    <property type="match status" value="1"/>
</dbReference>
<dbReference type="RefSeq" id="WP_272752956.1">
    <property type="nucleotide sequence ID" value="NZ_JAQQLF010000024.1"/>
</dbReference>
<dbReference type="PANTHER" id="PTHR30244:SF30">
    <property type="entry name" value="BLR5990 PROTEIN"/>
    <property type="match status" value="1"/>
</dbReference>
<keyword evidence="3" id="KW-1185">Reference proteome</keyword>
<evidence type="ECO:0000256" key="1">
    <source>
        <dbReference type="RuleBase" id="RU004508"/>
    </source>
</evidence>
<sequence length="403" mass="43378">MLTGNSLTLTQLLGALPSMLLGRRRHRAALRLALASLFGVAVERIRLFDSGRAAFAALLKLHDVQAGDEVLIPAFTCVVVPNQVPPSGARVRFIDIAAGGLNLDWLALDAAIRPATRVVVVPHNFGVACEVPTWLREKHRQVRFVDDAAHGFASQLDGQWLGSYHDGAFFSFEYSKNLSGGIGGLAILPAGASLPDADLPELRCADEWRLLATLLSHLLAARWPLAGRISMALARRVGLVYRSGDDEVLFGEPHPARAMPLLASVLVRRQLASLPAVLAYKQALVSRYRSALAALPALRQWPADAATHWVRYPFALPRPVADKAALARRLSAASGLNIGVWFDDVIHPSGSFRHGYRAGQAPHGEALAATVLNLPVNIAIGVDAALERKLARLLAALQVELDA</sequence>
<accession>A0ABT5J1K3</accession>
<organism evidence="2 3">
    <name type="scientific">Vogesella aquatica</name>
    <dbReference type="NCBI Taxonomy" id="2984206"/>
    <lineage>
        <taxon>Bacteria</taxon>
        <taxon>Pseudomonadati</taxon>
        <taxon>Pseudomonadota</taxon>
        <taxon>Betaproteobacteria</taxon>
        <taxon>Neisseriales</taxon>
        <taxon>Chromobacteriaceae</taxon>
        <taxon>Vogesella</taxon>
    </lineage>
</organism>
<dbReference type="Gene3D" id="3.90.1150.10">
    <property type="entry name" value="Aspartate Aminotransferase, domain 1"/>
    <property type="match status" value="1"/>
</dbReference>
<dbReference type="GO" id="GO:0008483">
    <property type="term" value="F:transaminase activity"/>
    <property type="evidence" value="ECO:0007669"/>
    <property type="project" value="UniProtKB-KW"/>
</dbReference>
<keyword evidence="2" id="KW-0032">Aminotransferase</keyword>
<evidence type="ECO:0000313" key="3">
    <source>
        <dbReference type="Proteomes" id="UP001219956"/>
    </source>
</evidence>
<reference evidence="2 3" key="1">
    <citation type="submission" date="2023-01" db="EMBL/GenBank/DDBJ databases">
        <title>Novel species of the genus Vogesella isolated from rivers.</title>
        <authorList>
            <person name="Lu H."/>
        </authorList>
    </citation>
    <scope>NUCLEOTIDE SEQUENCE [LARGE SCALE GENOMIC DNA]</scope>
    <source>
        <strain evidence="2 3">DC21W</strain>
    </source>
</reference>
<dbReference type="InterPro" id="IPR015424">
    <property type="entry name" value="PyrdxlP-dep_Trfase"/>
</dbReference>
<gene>
    <name evidence="2" type="ORF">PQU95_16100</name>
</gene>
<dbReference type="Gene3D" id="3.40.640.10">
    <property type="entry name" value="Type I PLP-dependent aspartate aminotransferase-like (Major domain)"/>
    <property type="match status" value="1"/>
</dbReference>
<evidence type="ECO:0000313" key="2">
    <source>
        <dbReference type="EMBL" id="MDC7718723.1"/>
    </source>
</evidence>
<dbReference type="Pfam" id="PF01041">
    <property type="entry name" value="DegT_DnrJ_EryC1"/>
    <property type="match status" value="2"/>
</dbReference>